<dbReference type="Pfam" id="PF26372">
    <property type="entry name" value="DUF8096"/>
    <property type="match status" value="1"/>
</dbReference>
<organism evidence="2 3">
    <name type="scientific">Bacillus xiapuensis</name>
    <dbReference type="NCBI Taxonomy" id="2014075"/>
    <lineage>
        <taxon>Bacteria</taxon>
        <taxon>Bacillati</taxon>
        <taxon>Bacillota</taxon>
        <taxon>Bacilli</taxon>
        <taxon>Bacillales</taxon>
        <taxon>Bacillaceae</taxon>
        <taxon>Bacillus</taxon>
    </lineage>
</organism>
<keyword evidence="3" id="KW-1185">Reference proteome</keyword>
<gene>
    <name evidence="2" type="ORF">P4447_13545</name>
</gene>
<evidence type="ECO:0000259" key="1">
    <source>
        <dbReference type="Pfam" id="PF26372"/>
    </source>
</evidence>
<proteinExistence type="predicted"/>
<dbReference type="Proteomes" id="UP001330749">
    <property type="component" value="Unassembled WGS sequence"/>
</dbReference>
<accession>A0ABU6NC99</accession>
<evidence type="ECO:0000313" key="2">
    <source>
        <dbReference type="EMBL" id="MED3563457.1"/>
    </source>
</evidence>
<reference evidence="2 3" key="1">
    <citation type="submission" date="2023-03" db="EMBL/GenBank/DDBJ databases">
        <title>Bacillus Genome Sequencing.</title>
        <authorList>
            <person name="Dunlap C."/>
        </authorList>
    </citation>
    <scope>NUCLEOTIDE SEQUENCE [LARGE SCALE GENOMIC DNA]</scope>
    <source>
        <strain evidence="2 3">B-14544</strain>
    </source>
</reference>
<comment type="caution">
    <text evidence="2">The sequence shown here is derived from an EMBL/GenBank/DDBJ whole genome shotgun (WGS) entry which is preliminary data.</text>
</comment>
<evidence type="ECO:0000313" key="3">
    <source>
        <dbReference type="Proteomes" id="UP001330749"/>
    </source>
</evidence>
<dbReference type="EMBL" id="JARMQG010000177">
    <property type="protein sequence ID" value="MED3563457.1"/>
    <property type="molecule type" value="Genomic_DNA"/>
</dbReference>
<name>A0ABU6NC99_9BACI</name>
<sequence>MSETEKELKGIDTSIVYDYKEYPDEISGRCDNCGDAHFESSVKNFIFLRKCRKCGMTKSI</sequence>
<dbReference type="InterPro" id="IPR058409">
    <property type="entry name" value="DUF8096"/>
</dbReference>
<protein>
    <recommendedName>
        <fullName evidence="1">DUF8096 domain-containing protein</fullName>
    </recommendedName>
</protein>
<feature type="domain" description="DUF8096" evidence="1">
    <location>
        <begin position="15"/>
        <end position="58"/>
    </location>
</feature>
<dbReference type="RefSeq" id="WP_327968506.1">
    <property type="nucleotide sequence ID" value="NZ_JARMQG010000177.1"/>
</dbReference>